<reference evidence="1 2" key="1">
    <citation type="journal article" date="2023" name="ACS Omega">
        <title>Identification of the Neoaspergillic Acid Biosynthesis Gene Cluster by Establishing an In Vitro CRISPR-Ribonucleoprotein Genetic System in Aspergillus melleus.</title>
        <authorList>
            <person name="Yuan B."/>
            <person name="Grau M.F."/>
            <person name="Murata R.M."/>
            <person name="Torok T."/>
            <person name="Venkateswaran K."/>
            <person name="Stajich J.E."/>
            <person name="Wang C.C.C."/>
        </authorList>
    </citation>
    <scope>NUCLEOTIDE SEQUENCE [LARGE SCALE GENOMIC DNA]</scope>
    <source>
        <strain evidence="1 2">IMV 1140</strain>
    </source>
</reference>
<sequence length="262" mass="29250">MSHFAQPKQILKKDMSSKEFSLLEEWASQTLQGHQLSESPFTASTHPDQMPKTVHDPIHRRLKNRSSSLFEEWKAQAARNEMANETNPLKENKEHQVADIRDAKRLSDNRHVIVSNNRKTSSSLGEAKKNVPAQTTSRSEVRPSNRRRNNSEPANPNPPLVSGTRTTPKVVNELKKSGGNQHAPRTEKKPMGNQPVPHPEVGGYTAPNGTHLRKGELNKLANGVKVPNGDKAYFLPSFVENPWKDVVPVLTEYDAMSFGSTV</sequence>
<accession>A0ACC3ATZ6</accession>
<evidence type="ECO:0000313" key="1">
    <source>
        <dbReference type="EMBL" id="KAK1141087.1"/>
    </source>
</evidence>
<name>A0ACC3ATZ6_9EURO</name>
<gene>
    <name evidence="1" type="ORF">N8T08_009362</name>
</gene>
<keyword evidence="2" id="KW-1185">Reference proteome</keyword>
<protein>
    <submittedName>
        <fullName evidence="1">Uncharacterized protein</fullName>
    </submittedName>
</protein>
<dbReference type="EMBL" id="JAOPJF010000069">
    <property type="protein sequence ID" value="KAK1141087.1"/>
    <property type="molecule type" value="Genomic_DNA"/>
</dbReference>
<proteinExistence type="predicted"/>
<evidence type="ECO:0000313" key="2">
    <source>
        <dbReference type="Proteomes" id="UP001177260"/>
    </source>
</evidence>
<organism evidence="1 2">
    <name type="scientific">Aspergillus melleus</name>
    <dbReference type="NCBI Taxonomy" id="138277"/>
    <lineage>
        <taxon>Eukaryota</taxon>
        <taxon>Fungi</taxon>
        <taxon>Dikarya</taxon>
        <taxon>Ascomycota</taxon>
        <taxon>Pezizomycotina</taxon>
        <taxon>Eurotiomycetes</taxon>
        <taxon>Eurotiomycetidae</taxon>
        <taxon>Eurotiales</taxon>
        <taxon>Aspergillaceae</taxon>
        <taxon>Aspergillus</taxon>
        <taxon>Aspergillus subgen. Circumdati</taxon>
    </lineage>
</organism>
<dbReference type="Proteomes" id="UP001177260">
    <property type="component" value="Unassembled WGS sequence"/>
</dbReference>
<comment type="caution">
    <text evidence="1">The sequence shown here is derived from an EMBL/GenBank/DDBJ whole genome shotgun (WGS) entry which is preliminary data.</text>
</comment>